<evidence type="ECO:0000313" key="11">
    <source>
        <dbReference type="Proteomes" id="UP000682713"/>
    </source>
</evidence>
<evidence type="ECO:0000259" key="9">
    <source>
        <dbReference type="Pfam" id="PF20730"/>
    </source>
</evidence>
<dbReference type="Gene3D" id="3.30.240.20">
    <property type="entry name" value="bsu07140 like domains"/>
    <property type="match status" value="2"/>
</dbReference>
<dbReference type="Pfam" id="PF04239">
    <property type="entry name" value="DUF421"/>
    <property type="match status" value="1"/>
</dbReference>
<dbReference type="InterPro" id="IPR023090">
    <property type="entry name" value="UPF0702_alpha/beta_dom_sf"/>
</dbReference>
<feature type="domain" description="YetF C-terminal" evidence="8">
    <location>
        <begin position="81"/>
        <end position="214"/>
    </location>
</feature>
<accession>A0A942TSB8</accession>
<organism evidence="10 11">
    <name type="scientific">Lederbergia citrisecunda</name>
    <dbReference type="NCBI Taxonomy" id="2833583"/>
    <lineage>
        <taxon>Bacteria</taxon>
        <taxon>Bacillati</taxon>
        <taxon>Bacillota</taxon>
        <taxon>Bacilli</taxon>
        <taxon>Bacillales</taxon>
        <taxon>Bacillaceae</taxon>
        <taxon>Lederbergia</taxon>
    </lineage>
</organism>
<keyword evidence="3" id="KW-1003">Cell membrane</keyword>
<keyword evidence="11" id="KW-1185">Reference proteome</keyword>
<keyword evidence="4 7" id="KW-0812">Transmembrane</keyword>
<gene>
    <name evidence="10" type="ORF">KHA93_20425</name>
</gene>
<comment type="subcellular location">
    <subcellularLocation>
        <location evidence="1">Cell membrane</location>
        <topology evidence="1">Multi-pass membrane protein</topology>
    </subcellularLocation>
</comment>
<evidence type="ECO:0000256" key="3">
    <source>
        <dbReference type="ARBA" id="ARBA00022475"/>
    </source>
</evidence>
<dbReference type="PANTHER" id="PTHR34582">
    <property type="entry name" value="UPF0702 TRANSMEMBRANE PROTEIN YCAP"/>
    <property type="match status" value="1"/>
</dbReference>
<dbReference type="GO" id="GO:0005886">
    <property type="term" value="C:plasma membrane"/>
    <property type="evidence" value="ECO:0007669"/>
    <property type="project" value="UniProtKB-SubCell"/>
</dbReference>
<evidence type="ECO:0000256" key="6">
    <source>
        <dbReference type="ARBA" id="ARBA00023136"/>
    </source>
</evidence>
<comment type="caution">
    <text evidence="10">The sequence shown here is derived from an EMBL/GenBank/DDBJ whole genome shotgun (WGS) entry which is preliminary data.</text>
</comment>
<feature type="domain" description="YetF-like N-terminal transmembrane" evidence="9">
    <location>
        <begin position="3"/>
        <end position="77"/>
    </location>
</feature>
<feature type="transmembrane region" description="Helical" evidence="7">
    <location>
        <begin position="58"/>
        <end position="80"/>
    </location>
</feature>
<evidence type="ECO:0000256" key="2">
    <source>
        <dbReference type="ARBA" id="ARBA00006448"/>
    </source>
</evidence>
<name>A0A942TSB8_9BACI</name>
<sequence length="229" mass="25863">MLYLDTVFKLVFGLLALLVVTRLLGKKEIGQFTPFDFVYVLILGALLEESLYDNKISFFHMLFGIAIWGILIYIVEVLAVKSGPIRKILKGEPSIIVREGNLDLKAMKKNHIELEQLRAMMQEQGVLSLSEVRDLYLETGGTISIRKHTKKEPPTAEILDIEVVDEAPSILLIDEGKIRNDNLQYAGKSTKWLQDALQKEGYPYISNIFVAEWSSTSGFFVKTYADCNG</sequence>
<dbReference type="AlphaFoldDB" id="A0A942TSB8"/>
<evidence type="ECO:0000256" key="1">
    <source>
        <dbReference type="ARBA" id="ARBA00004651"/>
    </source>
</evidence>
<dbReference type="RefSeq" id="WP_213112399.1">
    <property type="nucleotide sequence ID" value="NZ_JAGYPJ010000001.1"/>
</dbReference>
<dbReference type="InterPro" id="IPR007353">
    <property type="entry name" value="DUF421"/>
</dbReference>
<dbReference type="PANTHER" id="PTHR34582:SF5">
    <property type="entry name" value="UPF0702 TRANSMEMBRANE PROTEIN YETF"/>
    <property type="match status" value="1"/>
</dbReference>
<protein>
    <submittedName>
        <fullName evidence="10">DUF421 domain-containing protein</fullName>
    </submittedName>
</protein>
<feature type="transmembrane region" description="Helical" evidence="7">
    <location>
        <begin position="6"/>
        <end position="25"/>
    </location>
</feature>
<evidence type="ECO:0000256" key="5">
    <source>
        <dbReference type="ARBA" id="ARBA00022989"/>
    </source>
</evidence>
<proteinExistence type="inferred from homology"/>
<dbReference type="EMBL" id="JAGYPJ010000001">
    <property type="protein sequence ID" value="MBS4201976.1"/>
    <property type="molecule type" value="Genomic_DNA"/>
</dbReference>
<keyword evidence="5 7" id="KW-1133">Transmembrane helix</keyword>
<reference evidence="10 11" key="1">
    <citation type="submission" date="2021-05" db="EMBL/GenBank/DDBJ databases">
        <title>Novel Bacillus species.</title>
        <authorList>
            <person name="Liu G."/>
        </authorList>
    </citation>
    <scope>NUCLEOTIDE SEQUENCE [LARGE SCALE GENOMIC DNA]</scope>
    <source>
        <strain evidence="10 11">FJAT-49732</strain>
    </source>
</reference>
<dbReference type="Proteomes" id="UP000682713">
    <property type="component" value="Unassembled WGS sequence"/>
</dbReference>
<evidence type="ECO:0000256" key="4">
    <source>
        <dbReference type="ARBA" id="ARBA00022692"/>
    </source>
</evidence>
<dbReference type="Pfam" id="PF20730">
    <property type="entry name" value="YetF_N"/>
    <property type="match status" value="1"/>
</dbReference>
<evidence type="ECO:0000313" key="10">
    <source>
        <dbReference type="EMBL" id="MBS4201976.1"/>
    </source>
</evidence>
<keyword evidence="6 7" id="KW-0472">Membrane</keyword>
<evidence type="ECO:0000256" key="7">
    <source>
        <dbReference type="SAM" id="Phobius"/>
    </source>
</evidence>
<evidence type="ECO:0000259" key="8">
    <source>
        <dbReference type="Pfam" id="PF04239"/>
    </source>
</evidence>
<comment type="similarity">
    <text evidence="2">Belongs to the UPF0702 family.</text>
</comment>
<feature type="transmembrane region" description="Helical" evidence="7">
    <location>
        <begin position="32"/>
        <end position="52"/>
    </location>
</feature>
<dbReference type="InterPro" id="IPR048454">
    <property type="entry name" value="YetF_N"/>
</dbReference>